<dbReference type="SUPFAM" id="SSF56784">
    <property type="entry name" value="HAD-like"/>
    <property type="match status" value="1"/>
</dbReference>
<dbReference type="InterPro" id="IPR036412">
    <property type="entry name" value="HAD-like_sf"/>
</dbReference>
<dbReference type="InterPro" id="IPR010033">
    <property type="entry name" value="HAD_SF_ppase_IIIC"/>
</dbReference>
<dbReference type="Gene3D" id="3.40.630.30">
    <property type="match status" value="1"/>
</dbReference>
<dbReference type="Gene3D" id="3.40.50.1000">
    <property type="entry name" value="HAD superfamily/HAD-like"/>
    <property type="match status" value="1"/>
</dbReference>
<dbReference type="STRING" id="740709.A10D4_11204"/>
<dbReference type="NCBIfam" id="TIGR01686">
    <property type="entry name" value="FkbH"/>
    <property type="match status" value="1"/>
</dbReference>
<organism evidence="1 2">
    <name type="scientific">Idiomarina xiamenensis 10-D-4</name>
    <dbReference type="NCBI Taxonomy" id="740709"/>
    <lineage>
        <taxon>Bacteria</taxon>
        <taxon>Pseudomonadati</taxon>
        <taxon>Pseudomonadota</taxon>
        <taxon>Gammaproteobacteria</taxon>
        <taxon>Alteromonadales</taxon>
        <taxon>Idiomarinaceae</taxon>
        <taxon>Idiomarina</taxon>
    </lineage>
</organism>
<dbReference type="EMBL" id="AMRG01000015">
    <property type="protein sequence ID" value="EKE80859.1"/>
    <property type="molecule type" value="Genomic_DNA"/>
</dbReference>
<dbReference type="AlphaFoldDB" id="K2KDS4"/>
<dbReference type="InterPro" id="IPR010037">
    <property type="entry name" value="FkbH_domain"/>
</dbReference>
<dbReference type="eggNOG" id="COG3882">
    <property type="taxonomic scope" value="Bacteria"/>
</dbReference>
<dbReference type="Proteomes" id="UP000014115">
    <property type="component" value="Unassembled WGS sequence"/>
</dbReference>
<evidence type="ECO:0000313" key="1">
    <source>
        <dbReference type="EMBL" id="EKE80859.1"/>
    </source>
</evidence>
<protein>
    <submittedName>
        <fullName evidence="1">FkbH-like protein</fullName>
    </submittedName>
</protein>
<dbReference type="InterPro" id="IPR016181">
    <property type="entry name" value="Acyl_CoA_acyltransferase"/>
</dbReference>
<dbReference type="PATRIC" id="fig|740709.3.peg.2264"/>
<dbReference type="NCBIfam" id="TIGR01681">
    <property type="entry name" value="HAD-SF-IIIC"/>
    <property type="match status" value="1"/>
</dbReference>
<name>K2KDS4_9GAMM</name>
<sequence>MSEKKIKVLIWDLDNTVWDGVLLEDKSVTLRAGVADVIKELDRRGILQSIASKNAHDDAMEKLKEFGLDQYFIYPQINWSSKAESVGIITQSINVGIDTIAFIDDQPFEREEVAFTHKEVLCLEETELDKLLDRDEFMPRFVTSDSKNRRAMYQSDITRNKLEEDFTGPTEEFLATLNLEMTITPATDDDLQRAEELTQRTHQLNTTGYTYTYDELRKFIESDEHDLLIASLNDKYGTYGKIGVCLIERNQTYWNVKLLLMSCRVMSRGVGTIMINHIISEASKAGVTLRAEFIQTDRNRMMFITYRLGNFEILKQEDNRYVLENDCTNVAKLPPYISLNVIKGKSKQECEVESEMA</sequence>
<comment type="caution">
    <text evidence="1">The sequence shown here is derived from an EMBL/GenBank/DDBJ whole genome shotgun (WGS) entry which is preliminary data.</text>
</comment>
<dbReference type="OrthoDB" id="323926at2"/>
<dbReference type="InterPro" id="IPR023214">
    <property type="entry name" value="HAD_sf"/>
</dbReference>
<evidence type="ECO:0000313" key="2">
    <source>
        <dbReference type="Proteomes" id="UP000014115"/>
    </source>
</evidence>
<keyword evidence="2" id="KW-1185">Reference proteome</keyword>
<proteinExistence type="predicted"/>
<dbReference type="SUPFAM" id="SSF55729">
    <property type="entry name" value="Acyl-CoA N-acyltransferases (Nat)"/>
    <property type="match status" value="1"/>
</dbReference>
<dbReference type="RefSeq" id="WP_008489597.1">
    <property type="nucleotide sequence ID" value="NZ_AMRG01000015.1"/>
</dbReference>
<accession>K2KDS4</accession>
<reference evidence="1 2" key="1">
    <citation type="journal article" date="2012" name="J. Bacteriol.">
        <title>Genome Sequence of Idiomarina xiamenensis Type Strain 10-D-4.</title>
        <authorList>
            <person name="Lai Q."/>
            <person name="Wang L."/>
            <person name="Wang W."/>
            <person name="Shao Z."/>
        </authorList>
    </citation>
    <scope>NUCLEOTIDE SEQUENCE [LARGE SCALE GENOMIC DNA]</scope>
    <source>
        <strain evidence="1 2">10-D-4</strain>
    </source>
</reference>
<gene>
    <name evidence="1" type="ORF">A10D4_11204</name>
</gene>